<gene>
    <name evidence="1" type="ORF">H5410_013419</name>
</gene>
<dbReference type="Proteomes" id="UP000824120">
    <property type="component" value="Chromosome 2"/>
</dbReference>
<protein>
    <recommendedName>
        <fullName evidence="3">Reverse transcriptase</fullName>
    </recommendedName>
</protein>
<dbReference type="OrthoDB" id="418748at2759"/>
<comment type="caution">
    <text evidence="1">The sequence shown here is derived from an EMBL/GenBank/DDBJ whole genome shotgun (WGS) entry which is preliminary data.</text>
</comment>
<keyword evidence="2" id="KW-1185">Reference proteome</keyword>
<name>A0A9J6AV26_SOLCO</name>
<sequence length="78" mass="9000">MDELTRSIQEEVPWCMLFVDDIVLIDETRDRVDARIQGSGDIDDDVTHRDRGCLDEMEACLGVLCDKKIPPRLKGKFY</sequence>
<dbReference type="AlphaFoldDB" id="A0A9J6AV26"/>
<evidence type="ECO:0008006" key="3">
    <source>
        <dbReference type="Google" id="ProtNLM"/>
    </source>
</evidence>
<evidence type="ECO:0000313" key="1">
    <source>
        <dbReference type="EMBL" id="KAG5628201.1"/>
    </source>
</evidence>
<organism evidence="1 2">
    <name type="scientific">Solanum commersonii</name>
    <name type="common">Commerson's wild potato</name>
    <name type="synonym">Commerson's nightshade</name>
    <dbReference type="NCBI Taxonomy" id="4109"/>
    <lineage>
        <taxon>Eukaryota</taxon>
        <taxon>Viridiplantae</taxon>
        <taxon>Streptophyta</taxon>
        <taxon>Embryophyta</taxon>
        <taxon>Tracheophyta</taxon>
        <taxon>Spermatophyta</taxon>
        <taxon>Magnoliopsida</taxon>
        <taxon>eudicotyledons</taxon>
        <taxon>Gunneridae</taxon>
        <taxon>Pentapetalae</taxon>
        <taxon>asterids</taxon>
        <taxon>lamiids</taxon>
        <taxon>Solanales</taxon>
        <taxon>Solanaceae</taxon>
        <taxon>Solanoideae</taxon>
        <taxon>Solaneae</taxon>
        <taxon>Solanum</taxon>
    </lineage>
</organism>
<evidence type="ECO:0000313" key="2">
    <source>
        <dbReference type="Proteomes" id="UP000824120"/>
    </source>
</evidence>
<reference evidence="1 2" key="1">
    <citation type="submission" date="2020-09" db="EMBL/GenBank/DDBJ databases">
        <title>De no assembly of potato wild relative species, Solanum commersonii.</title>
        <authorList>
            <person name="Cho K."/>
        </authorList>
    </citation>
    <scope>NUCLEOTIDE SEQUENCE [LARGE SCALE GENOMIC DNA]</scope>
    <source>
        <strain evidence="1">LZ3.2</strain>
        <tissue evidence="1">Leaf</tissue>
    </source>
</reference>
<proteinExistence type="predicted"/>
<accession>A0A9J6AV26</accession>
<dbReference type="EMBL" id="JACXVP010000002">
    <property type="protein sequence ID" value="KAG5628201.1"/>
    <property type="molecule type" value="Genomic_DNA"/>
</dbReference>